<comment type="function">
    <text evidence="16">Lipase which is essential for lysis of subvacuolar cytoplasm to vacuole targeted bodies and intravacuolar autophagic bodies. Involved in the lysis of intravacuolar multivesicular body (MVB) vesicles. The intravacuolar membrane disintegration by ATG15 is critical to life span extension.</text>
</comment>
<dbReference type="GO" id="GO:0004806">
    <property type="term" value="F:triacylglycerol lipase activity"/>
    <property type="evidence" value="ECO:0007669"/>
    <property type="project" value="UniProtKB-EC"/>
</dbReference>
<comment type="subunit">
    <text evidence="4">Binds to both phosphatidylinositol (PI) and phosphatidylinositol 3,5-bisphosphate (PIP2).</text>
</comment>
<evidence type="ECO:0000256" key="17">
    <source>
        <dbReference type="ARBA" id="ARBA00029828"/>
    </source>
</evidence>
<evidence type="ECO:0000256" key="14">
    <source>
        <dbReference type="ARBA" id="ARBA00023136"/>
    </source>
</evidence>
<dbReference type="GO" id="GO:0034727">
    <property type="term" value="P:piecemeal microautophagy of the nucleus"/>
    <property type="evidence" value="ECO:0007669"/>
    <property type="project" value="TreeGrafter"/>
</dbReference>
<keyword evidence="13" id="KW-0443">Lipid metabolism</keyword>
<name>A0A6C0E0Q2_9ZZZZ</name>
<reference evidence="19" key="1">
    <citation type="journal article" date="2020" name="Nature">
        <title>Giant virus diversity and host interactions through global metagenomics.</title>
        <authorList>
            <person name="Schulz F."/>
            <person name="Roux S."/>
            <person name="Paez-Espino D."/>
            <person name="Jungbluth S."/>
            <person name="Walsh D.A."/>
            <person name="Denef V.J."/>
            <person name="McMahon K.D."/>
            <person name="Konstantinidis K.T."/>
            <person name="Eloe-Fadrosh E.A."/>
            <person name="Kyrpides N.C."/>
            <person name="Woyke T."/>
        </authorList>
    </citation>
    <scope>NUCLEOTIDE SEQUENCE</scope>
    <source>
        <strain evidence="19">GVMAG-M-3300023179-107</strain>
    </source>
</reference>
<keyword evidence="15" id="KW-0325">Glycoprotein</keyword>
<evidence type="ECO:0000256" key="10">
    <source>
        <dbReference type="ARBA" id="ARBA00022968"/>
    </source>
</evidence>
<accession>A0A6C0E0Q2</accession>
<evidence type="ECO:0000256" key="6">
    <source>
        <dbReference type="ARBA" id="ARBA00022692"/>
    </source>
</evidence>
<keyword evidence="14" id="KW-0472">Membrane</keyword>
<dbReference type="GO" id="GO:0005775">
    <property type="term" value="C:vacuolar lumen"/>
    <property type="evidence" value="ECO:0007669"/>
    <property type="project" value="TreeGrafter"/>
</dbReference>
<dbReference type="InterPro" id="IPR050805">
    <property type="entry name" value="ATG15_Lipase"/>
</dbReference>
<feature type="domain" description="Fungal lipase-type" evidence="18">
    <location>
        <begin position="144"/>
        <end position="189"/>
    </location>
</feature>
<evidence type="ECO:0000256" key="5">
    <source>
        <dbReference type="ARBA" id="ARBA00013279"/>
    </source>
</evidence>
<dbReference type="GO" id="GO:0006660">
    <property type="term" value="P:phosphatidylserine catabolic process"/>
    <property type="evidence" value="ECO:0007669"/>
    <property type="project" value="TreeGrafter"/>
</dbReference>
<evidence type="ECO:0000256" key="9">
    <source>
        <dbReference type="ARBA" id="ARBA00022963"/>
    </source>
</evidence>
<keyword evidence="11" id="KW-1133">Transmembrane helix</keyword>
<keyword evidence="9" id="KW-0442">Lipid degradation</keyword>
<sequence>MSLLKSYITNDIQYDLVVDENNKIDLNNFQNIYAFAHMARDAYTELPKEEWHEVSGRRDDLRKDNTSVRAFLYSNIDKSVNVIAFKGTSLPMTGSTSSNDKYNDNMFFSCCFYKENAGYDCNNISLRSSQKSCNRECYRTSLLDEKNYYNIALTIMKVVSNIIDIEKSDIVFVGHSLGGAIATMIGLRYDKGVVTFESPGEKHYLEMSGQLITNGEYSKIYHYGHNADTIFTGKCWGFSSPCYYAGYNIQTKCHVGNVCEYDAKGLLKIRESIYTHTIDYVIENVMSKWNGSLPTCMQNLNCIDCSNWITQQH</sequence>
<dbReference type="GO" id="GO:0032585">
    <property type="term" value="C:multivesicular body membrane"/>
    <property type="evidence" value="ECO:0007669"/>
    <property type="project" value="UniProtKB-SubCell"/>
</dbReference>
<evidence type="ECO:0000256" key="16">
    <source>
        <dbReference type="ARBA" id="ARBA00024663"/>
    </source>
</evidence>
<dbReference type="SUPFAM" id="SSF53474">
    <property type="entry name" value="alpha/beta-Hydrolases"/>
    <property type="match status" value="1"/>
</dbReference>
<protein>
    <recommendedName>
        <fullName evidence="5">triacylglycerol lipase</fullName>
        <ecNumber evidence="5">3.1.1.3</ecNumber>
    </recommendedName>
    <alternativeName>
        <fullName evidence="17">Autophagy-related protein 15</fullName>
    </alternativeName>
</protein>
<dbReference type="PANTHER" id="PTHR47175:SF2">
    <property type="entry name" value="LIPASE ATG15-RELATED"/>
    <property type="match status" value="1"/>
</dbReference>
<keyword evidence="7" id="KW-0967">Endosome</keyword>
<dbReference type="GO" id="GO:0004620">
    <property type="term" value="F:phospholipase activity"/>
    <property type="evidence" value="ECO:0007669"/>
    <property type="project" value="TreeGrafter"/>
</dbReference>
<dbReference type="EMBL" id="MN739708">
    <property type="protein sequence ID" value="QHT22282.1"/>
    <property type="molecule type" value="Genomic_DNA"/>
</dbReference>
<evidence type="ECO:0000256" key="12">
    <source>
        <dbReference type="ARBA" id="ARBA00023006"/>
    </source>
</evidence>
<evidence type="ECO:0000256" key="7">
    <source>
        <dbReference type="ARBA" id="ARBA00022753"/>
    </source>
</evidence>
<dbReference type="Pfam" id="PF01764">
    <property type="entry name" value="Lipase_3"/>
    <property type="match status" value="1"/>
</dbReference>
<organism evidence="19">
    <name type="scientific">viral metagenome</name>
    <dbReference type="NCBI Taxonomy" id="1070528"/>
    <lineage>
        <taxon>unclassified sequences</taxon>
        <taxon>metagenomes</taxon>
        <taxon>organismal metagenomes</taxon>
    </lineage>
</organism>
<comment type="subcellular location">
    <subcellularLocation>
        <location evidence="3">Endosome</location>
        <location evidence="3">Multivesicular body membrane</location>
        <topology evidence="3">Single-pass type II membrane protein</topology>
    </subcellularLocation>
    <subcellularLocation>
        <location evidence="2">Prevacuolar compartment membrane</location>
        <topology evidence="2">Single-pass type II membrane protein</topology>
    </subcellularLocation>
</comment>
<proteinExistence type="predicted"/>
<dbReference type="InterPro" id="IPR002921">
    <property type="entry name" value="Fungal_lipase-type"/>
</dbReference>
<evidence type="ECO:0000256" key="2">
    <source>
        <dbReference type="ARBA" id="ARBA00004270"/>
    </source>
</evidence>
<evidence type="ECO:0000259" key="18">
    <source>
        <dbReference type="Pfam" id="PF01764"/>
    </source>
</evidence>
<dbReference type="AlphaFoldDB" id="A0A6C0E0Q2"/>
<evidence type="ECO:0000256" key="4">
    <source>
        <dbReference type="ARBA" id="ARBA00011137"/>
    </source>
</evidence>
<evidence type="ECO:0000256" key="8">
    <source>
        <dbReference type="ARBA" id="ARBA00022801"/>
    </source>
</evidence>
<evidence type="ECO:0000256" key="15">
    <source>
        <dbReference type="ARBA" id="ARBA00023180"/>
    </source>
</evidence>
<evidence type="ECO:0000256" key="3">
    <source>
        <dbReference type="ARBA" id="ARBA00004343"/>
    </source>
</evidence>
<keyword evidence="12" id="KW-0072">Autophagy</keyword>
<keyword evidence="6" id="KW-0812">Transmembrane</keyword>
<dbReference type="GO" id="GO:0046461">
    <property type="term" value="P:neutral lipid catabolic process"/>
    <property type="evidence" value="ECO:0007669"/>
    <property type="project" value="TreeGrafter"/>
</dbReference>
<dbReference type="GO" id="GO:0034496">
    <property type="term" value="P:multivesicular body membrane disassembly"/>
    <property type="evidence" value="ECO:0007669"/>
    <property type="project" value="TreeGrafter"/>
</dbReference>
<evidence type="ECO:0000256" key="13">
    <source>
        <dbReference type="ARBA" id="ARBA00023098"/>
    </source>
</evidence>
<keyword evidence="10" id="KW-0735">Signal-anchor</keyword>
<comment type="catalytic activity">
    <reaction evidence="1">
        <text>a triacylglycerol + H2O = a diacylglycerol + a fatty acid + H(+)</text>
        <dbReference type="Rhea" id="RHEA:12044"/>
        <dbReference type="ChEBI" id="CHEBI:15377"/>
        <dbReference type="ChEBI" id="CHEBI:15378"/>
        <dbReference type="ChEBI" id="CHEBI:17855"/>
        <dbReference type="ChEBI" id="CHEBI:18035"/>
        <dbReference type="ChEBI" id="CHEBI:28868"/>
        <dbReference type="EC" id="3.1.1.3"/>
    </reaction>
</comment>
<dbReference type="PANTHER" id="PTHR47175">
    <property type="entry name" value="LIPASE ATG15-RELATED"/>
    <property type="match status" value="1"/>
</dbReference>
<dbReference type="Gene3D" id="3.40.50.1820">
    <property type="entry name" value="alpha/beta hydrolase"/>
    <property type="match status" value="1"/>
</dbReference>
<dbReference type="InterPro" id="IPR029058">
    <property type="entry name" value="AB_hydrolase_fold"/>
</dbReference>
<evidence type="ECO:0000256" key="11">
    <source>
        <dbReference type="ARBA" id="ARBA00022989"/>
    </source>
</evidence>
<keyword evidence="8" id="KW-0378">Hydrolase</keyword>
<evidence type="ECO:0000256" key="1">
    <source>
        <dbReference type="ARBA" id="ARBA00001024"/>
    </source>
</evidence>
<evidence type="ECO:0000313" key="19">
    <source>
        <dbReference type="EMBL" id="QHT22282.1"/>
    </source>
</evidence>
<dbReference type="EC" id="3.1.1.3" evidence="5"/>